<dbReference type="SUPFAM" id="SSF63999">
    <property type="entry name" value="Thiamin pyrophosphokinase, catalytic domain"/>
    <property type="match status" value="1"/>
</dbReference>
<dbReference type="InterPro" id="IPR053149">
    <property type="entry name" value="TPK"/>
</dbReference>
<dbReference type="InterPro" id="IPR036759">
    <property type="entry name" value="TPK_catalytic_sf"/>
</dbReference>
<dbReference type="NCBIfam" id="TIGR01378">
    <property type="entry name" value="thi_PPkinase"/>
    <property type="match status" value="1"/>
</dbReference>
<accession>A0AA94IU80</accession>
<keyword evidence="4" id="KW-0067">ATP-binding</keyword>
<organism evidence="9 10">
    <name type="scientific">Prevotella jejuni</name>
    <dbReference type="NCBI Taxonomy" id="1177574"/>
    <lineage>
        <taxon>Bacteria</taxon>
        <taxon>Pseudomonadati</taxon>
        <taxon>Bacteroidota</taxon>
        <taxon>Bacteroidia</taxon>
        <taxon>Bacteroidales</taxon>
        <taxon>Prevotellaceae</taxon>
        <taxon>Prevotella</taxon>
    </lineage>
</organism>
<dbReference type="GO" id="GO:0006772">
    <property type="term" value="P:thiamine metabolic process"/>
    <property type="evidence" value="ECO:0007669"/>
    <property type="project" value="UniProtKB-UniRule"/>
</dbReference>
<dbReference type="CDD" id="cd07995">
    <property type="entry name" value="TPK"/>
    <property type="match status" value="1"/>
</dbReference>
<feature type="domain" description="Thiamin pyrophosphokinase-like substrate-binding" evidence="8">
    <location>
        <begin position="221"/>
        <end position="289"/>
    </location>
</feature>
<keyword evidence="2" id="KW-0547">Nucleotide-binding</keyword>
<keyword evidence="10" id="KW-1185">Reference proteome</keyword>
<keyword evidence="1" id="KW-0808">Transferase</keyword>
<evidence type="ECO:0000256" key="1">
    <source>
        <dbReference type="ARBA" id="ARBA00022679"/>
    </source>
</evidence>
<gene>
    <name evidence="9" type="ORF">SAMN06265364_11530</name>
</gene>
<sequence length="294" mass="32730">MNINNKDNNKEGRTPHIPSEYPYVPSDHPHAPSEHPHVPSDHPHVPSNHPHVPSEHSVRLSPPSEGLGEVSSQGLGEVPSHSPFSAVILAAGDFPNHVLPLRILRTAKNLIVCDGALEELLDYEIAPTAVVGDGDSLSEELKQRYAHIYHPISEQEFNDLTKATLFARSHLKMDASTHTRPRFCYLGATGKREDHTLGNISLMLYYYRQLAIDPVMITDYGYFVAASGSMRFASYPGQQVSIFNATCKELSSSGLKWDIYPFSELWQGTLNEALSSEFTVHADGDYLLYRTHKV</sequence>
<evidence type="ECO:0000313" key="10">
    <source>
        <dbReference type="Proteomes" id="UP000198427"/>
    </source>
</evidence>
<evidence type="ECO:0000256" key="3">
    <source>
        <dbReference type="ARBA" id="ARBA00022777"/>
    </source>
</evidence>
<dbReference type="GO" id="GO:0005524">
    <property type="term" value="F:ATP binding"/>
    <property type="evidence" value="ECO:0007669"/>
    <property type="project" value="UniProtKB-KW"/>
</dbReference>
<dbReference type="GO" id="GO:0004788">
    <property type="term" value="F:thiamine diphosphokinase activity"/>
    <property type="evidence" value="ECO:0007669"/>
    <property type="project" value="UniProtKB-UniRule"/>
</dbReference>
<feature type="domain" description="Thiamin pyrophosphokinase catalytic" evidence="7">
    <location>
        <begin position="103"/>
        <end position="208"/>
    </location>
</feature>
<dbReference type="EC" id="2.7.6.2" evidence="5"/>
<evidence type="ECO:0000259" key="8">
    <source>
        <dbReference type="Pfam" id="PF21275"/>
    </source>
</evidence>
<dbReference type="InterPro" id="IPR049442">
    <property type="entry name" value="Thi_PPkinase-like_C"/>
</dbReference>
<keyword evidence="3" id="KW-0418">Kinase</keyword>
<reference evidence="9 10" key="1">
    <citation type="submission" date="2017-06" db="EMBL/GenBank/DDBJ databases">
        <authorList>
            <person name="Varghese N."/>
            <person name="Submissions S."/>
        </authorList>
    </citation>
    <scope>NUCLEOTIDE SEQUENCE [LARGE SCALE GENOMIC DNA]</scope>
    <source>
        <strain evidence="9 10">DSM 26989</strain>
    </source>
</reference>
<feature type="region of interest" description="Disordered" evidence="6">
    <location>
        <begin position="1"/>
        <end position="77"/>
    </location>
</feature>
<dbReference type="Pfam" id="PF21275">
    <property type="entry name" value="Thi_PPkinase_C"/>
    <property type="match status" value="1"/>
</dbReference>
<comment type="caution">
    <text evidence="9">The sequence shown here is derived from an EMBL/GenBank/DDBJ whole genome shotgun (WGS) entry which is preliminary data.</text>
</comment>
<evidence type="ECO:0000256" key="6">
    <source>
        <dbReference type="SAM" id="MobiDB-lite"/>
    </source>
</evidence>
<dbReference type="EMBL" id="FZNZ01000015">
    <property type="protein sequence ID" value="SNR86205.1"/>
    <property type="molecule type" value="Genomic_DNA"/>
</dbReference>
<evidence type="ECO:0000259" key="7">
    <source>
        <dbReference type="Pfam" id="PF04263"/>
    </source>
</evidence>
<dbReference type="InterPro" id="IPR006282">
    <property type="entry name" value="Thi_PPkinase"/>
</dbReference>
<feature type="compositionally biased region" description="Basic and acidic residues" evidence="6">
    <location>
        <begin position="27"/>
        <end position="44"/>
    </location>
</feature>
<dbReference type="Gene3D" id="3.40.50.10240">
    <property type="entry name" value="Thiamin pyrophosphokinase, catalytic domain"/>
    <property type="match status" value="1"/>
</dbReference>
<dbReference type="GO" id="GO:0009229">
    <property type="term" value="P:thiamine diphosphate biosynthetic process"/>
    <property type="evidence" value="ECO:0007669"/>
    <property type="project" value="InterPro"/>
</dbReference>
<dbReference type="GeneID" id="94030473"/>
<evidence type="ECO:0000256" key="4">
    <source>
        <dbReference type="ARBA" id="ARBA00022840"/>
    </source>
</evidence>
<proteinExistence type="predicted"/>
<dbReference type="PANTHER" id="PTHR41299:SF1">
    <property type="entry name" value="THIAMINE PYROPHOSPHOKINASE"/>
    <property type="match status" value="1"/>
</dbReference>
<dbReference type="Pfam" id="PF04263">
    <property type="entry name" value="TPK_catalytic"/>
    <property type="match status" value="1"/>
</dbReference>
<dbReference type="AlphaFoldDB" id="A0AA94IU80"/>
<dbReference type="InterPro" id="IPR007371">
    <property type="entry name" value="TPK_catalytic"/>
</dbReference>
<dbReference type="Proteomes" id="UP000198427">
    <property type="component" value="Unassembled WGS sequence"/>
</dbReference>
<evidence type="ECO:0000256" key="5">
    <source>
        <dbReference type="NCBIfam" id="TIGR01378"/>
    </source>
</evidence>
<evidence type="ECO:0000256" key="2">
    <source>
        <dbReference type="ARBA" id="ARBA00022741"/>
    </source>
</evidence>
<name>A0AA94IU80_9BACT</name>
<dbReference type="GO" id="GO:0016301">
    <property type="term" value="F:kinase activity"/>
    <property type="evidence" value="ECO:0007669"/>
    <property type="project" value="UniProtKB-KW"/>
</dbReference>
<evidence type="ECO:0000313" key="9">
    <source>
        <dbReference type="EMBL" id="SNR86205.1"/>
    </source>
</evidence>
<protein>
    <recommendedName>
        <fullName evidence="5">Thiamine diphosphokinase</fullName>
        <ecNumber evidence="5">2.7.6.2</ecNumber>
    </recommendedName>
</protein>
<dbReference type="RefSeq" id="WP_176414851.1">
    <property type="nucleotide sequence ID" value="NZ_CP023864.1"/>
</dbReference>
<dbReference type="PANTHER" id="PTHR41299">
    <property type="entry name" value="THIAMINE PYROPHOSPHOKINASE"/>
    <property type="match status" value="1"/>
</dbReference>